<evidence type="ECO:0000313" key="9">
    <source>
        <dbReference type="EMBL" id="TNC30778.1"/>
    </source>
</evidence>
<name>A0A5C4MFX3_9ACTN</name>
<dbReference type="InterPro" id="IPR010432">
    <property type="entry name" value="RDD"/>
</dbReference>
<evidence type="ECO:0000256" key="3">
    <source>
        <dbReference type="ARBA" id="ARBA00022692"/>
    </source>
</evidence>
<feature type="domain" description="RDD" evidence="8">
    <location>
        <begin position="60"/>
        <end position="205"/>
    </location>
</feature>
<proteinExistence type="predicted"/>
<keyword evidence="4 7" id="KW-1133">Transmembrane helix</keyword>
<dbReference type="GO" id="GO:0005886">
    <property type="term" value="C:plasma membrane"/>
    <property type="evidence" value="ECO:0007669"/>
    <property type="project" value="UniProtKB-SubCell"/>
</dbReference>
<evidence type="ECO:0000259" key="8">
    <source>
        <dbReference type="Pfam" id="PF06271"/>
    </source>
</evidence>
<protein>
    <submittedName>
        <fullName evidence="10">RDD family protein</fullName>
    </submittedName>
</protein>
<keyword evidence="3 7" id="KW-0812">Transmembrane</keyword>
<evidence type="ECO:0000256" key="5">
    <source>
        <dbReference type="ARBA" id="ARBA00023136"/>
    </source>
</evidence>
<dbReference type="Pfam" id="PF06271">
    <property type="entry name" value="RDD"/>
    <property type="match status" value="1"/>
</dbReference>
<dbReference type="AlphaFoldDB" id="A0A5C4MFX3"/>
<sequence length="213" mass="22831">MSSDQPPQYPQQPPYGQPPPYGQYPQQPPYGQYPQQPPYGQYGGGGYAPVPEYVPPAPFAGWWSRVAALLVDGALAVLLTVVPVVVGTIVLAEATETTTTSLDETTSEIVNGGQFALGLGLVVLGCLVGLVFQIWNQGIRQGQRGQSLGKQLLGITVVDMRTGEPQGAGKGVLRYVLLAVLANACFLDLLWPLWDAKKQTWHDMIVSSVVVKA</sequence>
<dbReference type="PANTHER" id="PTHR36115">
    <property type="entry name" value="PROLINE-RICH ANTIGEN HOMOLOG-RELATED"/>
    <property type="match status" value="1"/>
</dbReference>
<evidence type="ECO:0000256" key="4">
    <source>
        <dbReference type="ARBA" id="ARBA00022989"/>
    </source>
</evidence>
<dbReference type="RefSeq" id="WP_139106779.1">
    <property type="nucleotide sequence ID" value="NZ_VDFR01000125.1"/>
</dbReference>
<dbReference type="Proteomes" id="UP000306740">
    <property type="component" value="Unassembled WGS sequence"/>
</dbReference>
<keyword evidence="2" id="KW-1003">Cell membrane</keyword>
<comment type="subcellular location">
    <subcellularLocation>
        <location evidence="1">Cell membrane</location>
        <topology evidence="1">Multi-pass membrane protein</topology>
    </subcellularLocation>
</comment>
<feature type="transmembrane region" description="Helical" evidence="7">
    <location>
        <begin position="175"/>
        <end position="194"/>
    </location>
</feature>
<dbReference type="EMBL" id="VDFR01000125">
    <property type="protein sequence ID" value="TNC37873.1"/>
    <property type="molecule type" value="Genomic_DNA"/>
</dbReference>
<feature type="compositionally biased region" description="Low complexity" evidence="6">
    <location>
        <begin position="29"/>
        <end position="38"/>
    </location>
</feature>
<evidence type="ECO:0000256" key="1">
    <source>
        <dbReference type="ARBA" id="ARBA00004651"/>
    </source>
</evidence>
<evidence type="ECO:0000313" key="11">
    <source>
        <dbReference type="Proteomes" id="UP000306740"/>
    </source>
</evidence>
<feature type="compositionally biased region" description="Pro residues" evidence="6">
    <location>
        <begin position="7"/>
        <end position="28"/>
    </location>
</feature>
<reference evidence="10 11" key="1">
    <citation type="submission" date="2019-05" db="EMBL/GenBank/DDBJ databases">
        <title>Mumia sp. nov., isolated from the intestinal contents of plateau pika (Ochotona curzoniae) in the Qinghai-Tibet plateau of China.</title>
        <authorList>
            <person name="Tian Z."/>
        </authorList>
    </citation>
    <scope>NUCLEOTIDE SEQUENCE [LARGE SCALE GENOMIC DNA]</scope>
    <source>
        <strain evidence="11">527</strain>
        <strain evidence="10">Z527</strain>
    </source>
</reference>
<feature type="transmembrane region" description="Helical" evidence="7">
    <location>
        <begin position="69"/>
        <end position="92"/>
    </location>
</feature>
<dbReference type="PANTHER" id="PTHR36115:SF6">
    <property type="entry name" value="PROLINE-RICH ANTIGEN HOMOLOG"/>
    <property type="match status" value="1"/>
</dbReference>
<comment type="caution">
    <text evidence="10">The sequence shown here is derived from an EMBL/GenBank/DDBJ whole genome shotgun (WGS) entry which is preliminary data.</text>
</comment>
<feature type="transmembrane region" description="Helical" evidence="7">
    <location>
        <begin position="112"/>
        <end position="135"/>
    </location>
</feature>
<evidence type="ECO:0000313" key="10">
    <source>
        <dbReference type="EMBL" id="TNC37873.1"/>
    </source>
</evidence>
<accession>A0A5C4MFX3</accession>
<dbReference type="OrthoDB" id="9793824at2"/>
<evidence type="ECO:0000256" key="2">
    <source>
        <dbReference type="ARBA" id="ARBA00022475"/>
    </source>
</evidence>
<evidence type="ECO:0000256" key="6">
    <source>
        <dbReference type="SAM" id="MobiDB-lite"/>
    </source>
</evidence>
<organism evidence="10 11">
    <name type="scientific">Mumia zhuanghuii</name>
    <dbReference type="NCBI Taxonomy" id="2585211"/>
    <lineage>
        <taxon>Bacteria</taxon>
        <taxon>Bacillati</taxon>
        <taxon>Actinomycetota</taxon>
        <taxon>Actinomycetes</taxon>
        <taxon>Propionibacteriales</taxon>
        <taxon>Nocardioidaceae</taxon>
        <taxon>Mumia</taxon>
    </lineage>
</organism>
<dbReference type="EMBL" id="VDFR01000211">
    <property type="protein sequence ID" value="TNC30778.1"/>
    <property type="molecule type" value="Genomic_DNA"/>
</dbReference>
<keyword evidence="5 7" id="KW-0472">Membrane</keyword>
<gene>
    <name evidence="10" type="ORF">FHE65_24830</name>
    <name evidence="9" type="ORF">FHE65_32490</name>
</gene>
<dbReference type="InterPro" id="IPR051791">
    <property type="entry name" value="Pra-immunoreactive"/>
</dbReference>
<evidence type="ECO:0000256" key="7">
    <source>
        <dbReference type="SAM" id="Phobius"/>
    </source>
</evidence>
<feature type="region of interest" description="Disordered" evidence="6">
    <location>
        <begin position="1"/>
        <end position="38"/>
    </location>
</feature>